<evidence type="ECO:0000256" key="3">
    <source>
        <dbReference type="ARBA" id="ARBA00022741"/>
    </source>
</evidence>
<feature type="compositionally biased region" description="Polar residues" evidence="6">
    <location>
        <begin position="125"/>
        <end position="145"/>
    </location>
</feature>
<dbReference type="EMBL" id="OA883220">
    <property type="protein sequence ID" value="CAD7278294.1"/>
    <property type="molecule type" value="Genomic_DNA"/>
</dbReference>
<name>A0A7R9BPI2_9CRUS</name>
<dbReference type="GO" id="GO:0035556">
    <property type="term" value="P:intracellular signal transduction"/>
    <property type="evidence" value="ECO:0007669"/>
    <property type="project" value="TreeGrafter"/>
</dbReference>
<accession>A0A7R9BPI2</accession>
<dbReference type="Gene3D" id="1.10.510.10">
    <property type="entry name" value="Transferase(Phosphotransferase) domain 1"/>
    <property type="match status" value="1"/>
</dbReference>
<dbReference type="EMBL" id="CAJPEX010001183">
    <property type="protein sequence ID" value="CAG0918446.1"/>
    <property type="molecule type" value="Genomic_DNA"/>
</dbReference>
<evidence type="ECO:0000256" key="6">
    <source>
        <dbReference type="SAM" id="MobiDB-lite"/>
    </source>
</evidence>
<dbReference type="OrthoDB" id="74764at2759"/>
<dbReference type="PANTHER" id="PTHR24342:SF12">
    <property type="entry name" value="DEATH-ASSOCIATED PROTEIN KINASE RELATED"/>
    <property type="match status" value="1"/>
</dbReference>
<keyword evidence="9" id="KW-1185">Reference proteome</keyword>
<organism evidence="8">
    <name type="scientific">Notodromas monacha</name>
    <dbReference type="NCBI Taxonomy" id="399045"/>
    <lineage>
        <taxon>Eukaryota</taxon>
        <taxon>Metazoa</taxon>
        <taxon>Ecdysozoa</taxon>
        <taxon>Arthropoda</taxon>
        <taxon>Crustacea</taxon>
        <taxon>Oligostraca</taxon>
        <taxon>Ostracoda</taxon>
        <taxon>Podocopa</taxon>
        <taxon>Podocopida</taxon>
        <taxon>Cypridocopina</taxon>
        <taxon>Cypridoidea</taxon>
        <taxon>Cyprididae</taxon>
        <taxon>Notodromas</taxon>
    </lineage>
</organism>
<sequence>MGTPDYVAPEVLNYEPISLATDMWSVGVLTYVLLTGCSPFGGETKQDTFCNITKAIVDFPEDLFADISDNAKDFILRLLIKKPSDRMKVDECLRHPWLKCGKPEIPRPDSIPILPRQESCPACGSGNTTPVNTPSSFLNDTQQSPRGRRLSNLHPSTDSLDSDTSVETVKAAHNGTRRMIPDDEEEEEDLDGDLNASKRYSASTETVTSSSSSSSNSIGINGNRASMTTSMTSLRSPYSRRRSSMESLTPRFSASIRSIPESMIRASVAATSAEVEEDAGFEAREEEEELPIDQETIRRTEMVALYGSRSAENRKRRSSPATRFSLGHNTRLFPMLGEDDVDSPDDSVPCKNENVPSSPLKSDDDQVPTHGRCFLTAGEDTRRAFSVPAAFDPPDSEPGLLPTRLMMTAATTTTTTDAHNHSQSCCDDLSDSRGSVNVTNGGSQQRHHHPHYHHLLHFQQQQFHANNRQPQFPAPPPKESSPRLSRLSSETSSERSSGVFSDYSELSSDSSSDRSSVMSWEEAADAGSNHMGGCSAVGAPRFQNALEERFFELNLWETVWDEVALRNRRGTCPGRRGSADAHKPWEKVCSGIVARAQAQIATKSTRKAPTSAANNSSANCRSLGRSLGHTVSRSITRLHEKGQMVGPLPTTTTSTGSQDAVVQKASPKKPTRAPPMPPVAVVVVGTPCVRKLSAAFDNSSKVAHAR</sequence>
<protein>
    <recommendedName>
        <fullName evidence="7">Protein kinase domain-containing protein</fullName>
    </recommendedName>
</protein>
<reference evidence="8" key="1">
    <citation type="submission" date="2020-11" db="EMBL/GenBank/DDBJ databases">
        <authorList>
            <person name="Tran Van P."/>
        </authorList>
    </citation>
    <scope>NUCLEOTIDE SEQUENCE</scope>
</reference>
<dbReference type="AlphaFoldDB" id="A0A7R9BPI2"/>
<dbReference type="GO" id="GO:0005634">
    <property type="term" value="C:nucleus"/>
    <property type="evidence" value="ECO:0007669"/>
    <property type="project" value="TreeGrafter"/>
</dbReference>
<dbReference type="SUPFAM" id="SSF56112">
    <property type="entry name" value="Protein kinase-like (PK-like)"/>
    <property type="match status" value="1"/>
</dbReference>
<feature type="region of interest" description="Disordered" evidence="6">
    <location>
        <begin position="121"/>
        <end position="225"/>
    </location>
</feature>
<keyword evidence="4" id="KW-0418">Kinase</keyword>
<dbReference type="GO" id="GO:0004674">
    <property type="term" value="F:protein serine/threonine kinase activity"/>
    <property type="evidence" value="ECO:0007669"/>
    <property type="project" value="UniProtKB-KW"/>
</dbReference>
<feature type="region of interest" description="Disordered" evidence="6">
    <location>
        <begin position="602"/>
        <end position="621"/>
    </location>
</feature>
<gene>
    <name evidence="8" type="ORF">NMOB1V02_LOCUS6002</name>
</gene>
<feature type="region of interest" description="Disordered" evidence="6">
    <location>
        <begin position="339"/>
        <end position="369"/>
    </location>
</feature>
<evidence type="ECO:0000256" key="5">
    <source>
        <dbReference type="ARBA" id="ARBA00022840"/>
    </source>
</evidence>
<evidence type="ECO:0000256" key="1">
    <source>
        <dbReference type="ARBA" id="ARBA00022527"/>
    </source>
</evidence>
<feature type="compositionally biased region" description="Polar residues" evidence="6">
    <location>
        <begin position="153"/>
        <end position="167"/>
    </location>
</feature>
<evidence type="ECO:0000313" key="8">
    <source>
        <dbReference type="EMBL" id="CAD7278294.1"/>
    </source>
</evidence>
<dbReference type="GO" id="GO:0005524">
    <property type="term" value="F:ATP binding"/>
    <property type="evidence" value="ECO:0007669"/>
    <property type="project" value="UniProtKB-KW"/>
</dbReference>
<feature type="compositionally biased region" description="Low complexity" evidence="6">
    <location>
        <begin position="201"/>
        <end position="217"/>
    </location>
</feature>
<dbReference type="SMART" id="SM00220">
    <property type="entry name" value="S_TKc"/>
    <property type="match status" value="1"/>
</dbReference>
<feature type="domain" description="Protein kinase" evidence="7">
    <location>
        <begin position="1"/>
        <end position="98"/>
    </location>
</feature>
<evidence type="ECO:0000256" key="4">
    <source>
        <dbReference type="ARBA" id="ARBA00022777"/>
    </source>
</evidence>
<dbReference type="PANTHER" id="PTHR24342">
    <property type="entry name" value="SERINE/THREONINE-PROTEIN KINASE 17"/>
    <property type="match status" value="1"/>
</dbReference>
<dbReference type="Pfam" id="PF00069">
    <property type="entry name" value="Pkinase"/>
    <property type="match status" value="1"/>
</dbReference>
<feature type="region of interest" description="Disordered" evidence="6">
    <location>
        <begin position="413"/>
        <end position="449"/>
    </location>
</feature>
<evidence type="ECO:0000259" key="7">
    <source>
        <dbReference type="PROSITE" id="PS50011"/>
    </source>
</evidence>
<feature type="region of interest" description="Disordered" evidence="6">
    <location>
        <begin position="467"/>
        <end position="528"/>
    </location>
</feature>
<dbReference type="InterPro" id="IPR011009">
    <property type="entry name" value="Kinase-like_dom_sf"/>
</dbReference>
<proteinExistence type="predicted"/>
<dbReference type="GO" id="GO:0043065">
    <property type="term" value="P:positive regulation of apoptotic process"/>
    <property type="evidence" value="ECO:0007669"/>
    <property type="project" value="TreeGrafter"/>
</dbReference>
<evidence type="ECO:0000256" key="2">
    <source>
        <dbReference type="ARBA" id="ARBA00022679"/>
    </source>
</evidence>
<keyword evidence="1" id="KW-0723">Serine/threonine-protein kinase</keyword>
<keyword evidence="3" id="KW-0547">Nucleotide-binding</keyword>
<dbReference type="PROSITE" id="PS50011">
    <property type="entry name" value="PROTEIN_KINASE_DOM"/>
    <property type="match status" value="1"/>
</dbReference>
<feature type="compositionally biased region" description="Acidic residues" evidence="6">
    <location>
        <begin position="182"/>
        <end position="192"/>
    </location>
</feature>
<dbReference type="InterPro" id="IPR000719">
    <property type="entry name" value="Prot_kinase_dom"/>
</dbReference>
<feature type="compositionally biased region" description="Low complexity" evidence="6">
    <location>
        <begin position="482"/>
        <end position="519"/>
    </location>
</feature>
<dbReference type="Proteomes" id="UP000678499">
    <property type="component" value="Unassembled WGS sequence"/>
</dbReference>
<keyword evidence="5" id="KW-0067">ATP-binding</keyword>
<feature type="compositionally biased region" description="Polar residues" evidence="6">
    <location>
        <begin position="432"/>
        <end position="443"/>
    </location>
</feature>
<keyword evidence="2" id="KW-0808">Transferase</keyword>
<evidence type="ECO:0000313" key="9">
    <source>
        <dbReference type="Proteomes" id="UP000678499"/>
    </source>
</evidence>